<feature type="domain" description="SGNH hydrolase-type esterase" evidence="1">
    <location>
        <begin position="8"/>
        <end position="190"/>
    </location>
</feature>
<dbReference type="CDD" id="cd01834">
    <property type="entry name" value="SGNH_hydrolase_like_2"/>
    <property type="match status" value="1"/>
</dbReference>
<evidence type="ECO:0000259" key="1">
    <source>
        <dbReference type="Pfam" id="PF13472"/>
    </source>
</evidence>
<proteinExistence type="predicted"/>
<dbReference type="EMBL" id="VTER01000003">
    <property type="protein sequence ID" value="TYS50361.1"/>
    <property type="molecule type" value="Genomic_DNA"/>
</dbReference>
<accession>A0A5D4RJ62</accession>
<dbReference type="AlphaFoldDB" id="A0A5D4RJ62"/>
<dbReference type="Pfam" id="PF13472">
    <property type="entry name" value="Lipase_GDSL_2"/>
    <property type="match status" value="1"/>
</dbReference>
<evidence type="ECO:0000313" key="2">
    <source>
        <dbReference type="EMBL" id="TYS50361.1"/>
    </source>
</evidence>
<keyword evidence="2" id="KW-0378">Hydrolase</keyword>
<dbReference type="InterPro" id="IPR036514">
    <property type="entry name" value="SGNH_hydro_sf"/>
</dbReference>
<reference evidence="2 3" key="1">
    <citation type="submission" date="2019-08" db="EMBL/GenBank/DDBJ databases">
        <title>Bacillus genomes from the desert of Cuatro Cienegas, Coahuila.</title>
        <authorList>
            <person name="Olmedo-Alvarez G."/>
        </authorList>
    </citation>
    <scope>NUCLEOTIDE SEQUENCE [LARGE SCALE GENOMIC DNA]</scope>
    <source>
        <strain evidence="2 3">CH446_14T</strain>
    </source>
</reference>
<dbReference type="InterPro" id="IPR051532">
    <property type="entry name" value="Ester_Hydrolysis_Enzymes"/>
</dbReference>
<sequence length="209" mass="23398">MAAKKILFIGDSITDHSRREDPEQIGFGYVRNLRDYYMTAFPEKALEFINRGVGGNRVTDLADRWKADVIDIQPDLVSISIGINDVWRQLDSPGIVQIGPERFKEVYGELLTQVKEETEARIVLMEPTVIEEDVHSEGNRLLTPYVEAVHELAEQFQAVVVPEHKAFIRYLESGGSLKLTTDGVHMTSAGDMLMARAWVMGAGSLSVFS</sequence>
<name>A0A5D4RJ62_9BACI</name>
<dbReference type="SUPFAM" id="SSF52266">
    <property type="entry name" value="SGNH hydrolase"/>
    <property type="match status" value="1"/>
</dbReference>
<dbReference type="InterPro" id="IPR013830">
    <property type="entry name" value="SGNH_hydro"/>
</dbReference>
<dbReference type="RefSeq" id="WP_148974163.1">
    <property type="nucleotide sequence ID" value="NZ_JBNIKU010000014.1"/>
</dbReference>
<dbReference type="PANTHER" id="PTHR30383">
    <property type="entry name" value="THIOESTERASE 1/PROTEASE 1/LYSOPHOSPHOLIPASE L1"/>
    <property type="match status" value="1"/>
</dbReference>
<comment type="caution">
    <text evidence="2">The sequence shown here is derived from an EMBL/GenBank/DDBJ whole genome shotgun (WGS) entry which is preliminary data.</text>
</comment>
<dbReference type="GO" id="GO:0004622">
    <property type="term" value="F:phosphatidylcholine lysophospholipase activity"/>
    <property type="evidence" value="ECO:0007669"/>
    <property type="project" value="TreeGrafter"/>
</dbReference>
<dbReference type="PANTHER" id="PTHR30383:SF5">
    <property type="entry name" value="SGNH HYDROLASE-TYPE ESTERASE DOMAIN-CONTAINING PROTEIN"/>
    <property type="match status" value="1"/>
</dbReference>
<organism evidence="2 3">
    <name type="scientific">Bacillus infantis</name>
    <dbReference type="NCBI Taxonomy" id="324767"/>
    <lineage>
        <taxon>Bacteria</taxon>
        <taxon>Bacillati</taxon>
        <taxon>Bacillota</taxon>
        <taxon>Bacilli</taxon>
        <taxon>Bacillales</taxon>
        <taxon>Bacillaceae</taxon>
        <taxon>Bacillus</taxon>
    </lineage>
</organism>
<gene>
    <name evidence="2" type="ORF">FZD51_07415</name>
</gene>
<evidence type="ECO:0000313" key="3">
    <source>
        <dbReference type="Proteomes" id="UP000322139"/>
    </source>
</evidence>
<dbReference type="Proteomes" id="UP000322139">
    <property type="component" value="Unassembled WGS sequence"/>
</dbReference>
<protein>
    <submittedName>
        <fullName evidence="2">SGNH/GDSL hydrolase family protein</fullName>
    </submittedName>
</protein>
<dbReference type="Gene3D" id="3.40.50.1110">
    <property type="entry name" value="SGNH hydrolase"/>
    <property type="match status" value="1"/>
</dbReference>